<comment type="caution">
    <text evidence="4">The sequence shown here is derived from an EMBL/GenBank/DDBJ whole genome shotgun (WGS) entry which is preliminary data.</text>
</comment>
<feature type="region of interest" description="Disordered" evidence="1">
    <location>
        <begin position="135"/>
        <end position="155"/>
    </location>
</feature>
<accession>A0A444U3Q2</accession>
<evidence type="ECO:0000313" key="5">
    <source>
        <dbReference type="Proteomes" id="UP000289886"/>
    </source>
</evidence>
<name>A0A444U3Q2_ACIRT</name>
<dbReference type="InterPro" id="IPR007110">
    <property type="entry name" value="Ig-like_dom"/>
</dbReference>
<evidence type="ECO:0000256" key="2">
    <source>
        <dbReference type="SAM" id="Phobius"/>
    </source>
</evidence>
<dbReference type="InterPro" id="IPR036179">
    <property type="entry name" value="Ig-like_dom_sf"/>
</dbReference>
<protein>
    <submittedName>
        <fullName evidence="4">Platelet receptor Gi24</fullName>
    </submittedName>
</protein>
<organism evidence="4 5">
    <name type="scientific">Acipenser ruthenus</name>
    <name type="common">Sterlet sturgeon</name>
    <dbReference type="NCBI Taxonomy" id="7906"/>
    <lineage>
        <taxon>Eukaryota</taxon>
        <taxon>Metazoa</taxon>
        <taxon>Chordata</taxon>
        <taxon>Craniata</taxon>
        <taxon>Vertebrata</taxon>
        <taxon>Euteleostomi</taxon>
        <taxon>Actinopterygii</taxon>
        <taxon>Chondrostei</taxon>
        <taxon>Acipenseriformes</taxon>
        <taxon>Acipenseridae</taxon>
        <taxon>Acipenser</taxon>
    </lineage>
</organism>
<gene>
    <name evidence="4" type="ORF">EOD39_2158</name>
</gene>
<sequence>MGRGHAGSMTVTAPYVSFSCPEGANVTLKCSLYGHLADIHDKVGRNWLFSAGRNPQCKERVHPRHVKDNGTHTGVFLSSDHKGTFFMTLANLTVADQGGYCCYVYDITMEHNKPHLLGSDHGYIELNVTQNGSSSNQKCISHAAPHTPKDSKEGSTALGLATAGSILGVLSLPVILLLVYKQRQSIVSNRRAHELVRMDSEALGHENPVFDEAPHPSVKTRSTTQIMMRQSSETGRHLLSEPGTPLSPPALGDCFFPSQVFVSFKDRPDLYVVPYCKAFSFMLTGSCVVRDKAAPATLQQKRTKLSKHSVAGGNLCAKHSTLVHLTSDKQQEHSWAWIRIYPGRRHSHGGTIWGSAQGYQTSYAAVLKKGYLTQISKTPSKKGQYISKM</sequence>
<keyword evidence="5" id="KW-1185">Reference proteome</keyword>
<dbReference type="InterPro" id="IPR013783">
    <property type="entry name" value="Ig-like_fold"/>
</dbReference>
<dbReference type="AlphaFoldDB" id="A0A444U3Q2"/>
<feature type="transmembrane region" description="Helical" evidence="2">
    <location>
        <begin position="157"/>
        <end position="180"/>
    </location>
</feature>
<evidence type="ECO:0000259" key="3">
    <source>
        <dbReference type="PROSITE" id="PS50835"/>
    </source>
</evidence>
<dbReference type="PROSITE" id="PS51257">
    <property type="entry name" value="PROKAR_LIPOPROTEIN"/>
    <property type="match status" value="1"/>
</dbReference>
<keyword evidence="2" id="KW-1133">Transmembrane helix</keyword>
<keyword evidence="2" id="KW-0812">Transmembrane</keyword>
<dbReference type="GO" id="GO:0046636">
    <property type="term" value="P:negative regulation of alpha-beta T cell activation"/>
    <property type="evidence" value="ECO:0007669"/>
    <property type="project" value="TreeGrafter"/>
</dbReference>
<evidence type="ECO:0000256" key="1">
    <source>
        <dbReference type="SAM" id="MobiDB-lite"/>
    </source>
</evidence>
<evidence type="ECO:0000313" key="4">
    <source>
        <dbReference type="EMBL" id="RXM29771.1"/>
    </source>
</evidence>
<keyword evidence="2" id="KW-0472">Membrane</keyword>
<dbReference type="Gene3D" id="2.60.40.10">
    <property type="entry name" value="Immunoglobulins"/>
    <property type="match status" value="1"/>
</dbReference>
<dbReference type="PANTHER" id="PTHR44819">
    <property type="entry name" value="V-TYPE IMMUNOGLOBULIN DOMAIN-CONTAINING SUPPRESSOR OF T-CELL ACTIVATION"/>
    <property type="match status" value="1"/>
</dbReference>
<dbReference type="InterPro" id="IPR042473">
    <property type="entry name" value="VISTA"/>
</dbReference>
<reference evidence="4 5" key="1">
    <citation type="submission" date="2019-01" db="EMBL/GenBank/DDBJ databases">
        <title>Draft Genome and Complete Hox-Cluster Characterization of the Sterlet Sturgeon (Acipenser ruthenus).</title>
        <authorList>
            <person name="Wei Q."/>
        </authorList>
    </citation>
    <scope>NUCLEOTIDE SEQUENCE [LARGE SCALE GENOMIC DNA]</scope>
    <source>
        <strain evidence="4">WHYD16114868_AA</strain>
        <tissue evidence="4">Blood</tissue>
    </source>
</reference>
<dbReference type="GO" id="GO:0050776">
    <property type="term" value="P:regulation of immune response"/>
    <property type="evidence" value="ECO:0007669"/>
    <property type="project" value="InterPro"/>
</dbReference>
<dbReference type="PROSITE" id="PS50835">
    <property type="entry name" value="IG_LIKE"/>
    <property type="match status" value="1"/>
</dbReference>
<dbReference type="EMBL" id="SCEB01215400">
    <property type="protein sequence ID" value="RXM29771.1"/>
    <property type="molecule type" value="Genomic_DNA"/>
</dbReference>
<feature type="domain" description="Ig-like" evidence="3">
    <location>
        <begin position="22"/>
        <end position="104"/>
    </location>
</feature>
<proteinExistence type="predicted"/>
<dbReference type="PANTHER" id="PTHR44819:SF1">
    <property type="entry name" value="V-TYPE IMMUNOGLOBULIN DOMAIN-CONTAINING SUPPRESSOR OF T-CELL ACTIVATION"/>
    <property type="match status" value="1"/>
</dbReference>
<keyword evidence="4" id="KW-0675">Receptor</keyword>
<dbReference type="SUPFAM" id="SSF48726">
    <property type="entry name" value="Immunoglobulin"/>
    <property type="match status" value="1"/>
</dbReference>
<dbReference type="GO" id="GO:0005886">
    <property type="term" value="C:plasma membrane"/>
    <property type="evidence" value="ECO:0007669"/>
    <property type="project" value="TreeGrafter"/>
</dbReference>
<dbReference type="Proteomes" id="UP000289886">
    <property type="component" value="Unassembled WGS sequence"/>
</dbReference>